<sequence>MLIDDFLTHESCRHAAAGLGSFYETYNAVAEIEIMARDCEEQVSTLLAECVELAKTSVPRSSIFELIKGRMNVGDITACKILAAALHRWSTGCDEGAA</sequence>
<reference evidence="1" key="1">
    <citation type="submission" date="2016-10" db="EMBL/GenBank/DDBJ databases">
        <title>Sequence of Gallionella enrichment culture.</title>
        <authorList>
            <person name="Poehlein A."/>
            <person name="Muehling M."/>
            <person name="Daniel R."/>
        </authorList>
    </citation>
    <scope>NUCLEOTIDE SEQUENCE</scope>
</reference>
<organism evidence="1">
    <name type="scientific">mine drainage metagenome</name>
    <dbReference type="NCBI Taxonomy" id="410659"/>
    <lineage>
        <taxon>unclassified sequences</taxon>
        <taxon>metagenomes</taxon>
        <taxon>ecological metagenomes</taxon>
    </lineage>
</organism>
<dbReference type="EMBL" id="MLJW01000002">
    <property type="protein sequence ID" value="OIR18882.1"/>
    <property type="molecule type" value="Genomic_DNA"/>
</dbReference>
<evidence type="ECO:0000313" key="1">
    <source>
        <dbReference type="EMBL" id="OIR18882.1"/>
    </source>
</evidence>
<dbReference type="AlphaFoldDB" id="A0A1J5TD67"/>
<protein>
    <submittedName>
        <fullName evidence="1">Uncharacterized protein</fullName>
    </submittedName>
</protein>
<accession>A0A1J5TD67</accession>
<comment type="caution">
    <text evidence="1">The sequence shown here is derived from an EMBL/GenBank/DDBJ whole genome shotgun (WGS) entry which is preliminary data.</text>
</comment>
<gene>
    <name evidence="1" type="ORF">GALL_12240</name>
</gene>
<name>A0A1J5TD67_9ZZZZ</name>
<proteinExistence type="predicted"/>